<keyword evidence="3" id="KW-0107">Calcium channel</keyword>
<evidence type="ECO:0000256" key="3">
    <source>
        <dbReference type="ARBA" id="ARBA00022673"/>
    </source>
</evidence>
<dbReference type="GO" id="GO:0005790">
    <property type="term" value="C:smooth endoplasmic reticulum"/>
    <property type="evidence" value="ECO:0007669"/>
    <property type="project" value="TreeGrafter"/>
</dbReference>
<dbReference type="SMART" id="SM00449">
    <property type="entry name" value="SPRY"/>
    <property type="match status" value="2"/>
</dbReference>
<evidence type="ECO:0000259" key="8">
    <source>
        <dbReference type="PROSITE" id="PS50188"/>
    </source>
</evidence>
<feature type="domain" description="B30.2/SPRY" evidence="8">
    <location>
        <begin position="231"/>
        <end position="441"/>
    </location>
</feature>
<feature type="region of interest" description="Disordered" evidence="7">
    <location>
        <begin position="844"/>
        <end position="892"/>
    </location>
</feature>
<evidence type="ECO:0000256" key="6">
    <source>
        <dbReference type="ARBA" id="ARBA00022951"/>
    </source>
</evidence>
<dbReference type="Pfam" id="PF02815">
    <property type="entry name" value="MIR"/>
    <property type="match status" value="1"/>
</dbReference>
<dbReference type="InterPro" id="IPR001870">
    <property type="entry name" value="B30.2/SPRY"/>
</dbReference>
<dbReference type="InterPro" id="IPR035761">
    <property type="entry name" value="SPRY1_RyR"/>
</dbReference>
<dbReference type="GO" id="GO:0034704">
    <property type="term" value="C:calcium channel complex"/>
    <property type="evidence" value="ECO:0007669"/>
    <property type="project" value="TreeGrafter"/>
</dbReference>
<keyword evidence="2" id="KW-0109">Calcium transport</keyword>
<keyword evidence="3" id="KW-0407">Ion channel</keyword>
<dbReference type="PRINTS" id="PR00795">
    <property type="entry name" value="RYANODINER"/>
</dbReference>
<keyword evidence="6" id="KW-0703">Sarcoplasmic reticulum</keyword>
<dbReference type="GO" id="GO:0005219">
    <property type="term" value="F:ryanodine-sensitive calcium-release channel activity"/>
    <property type="evidence" value="ECO:0007669"/>
    <property type="project" value="InterPro"/>
</dbReference>
<keyword evidence="2" id="KW-0406">Ion transport</keyword>
<evidence type="ECO:0000256" key="1">
    <source>
        <dbReference type="ARBA" id="ARBA00004326"/>
    </source>
</evidence>
<feature type="compositionally biased region" description="Basic and acidic residues" evidence="7">
    <location>
        <begin position="870"/>
        <end position="880"/>
    </location>
</feature>
<dbReference type="PANTHER" id="PTHR46399">
    <property type="entry name" value="B30.2/SPRY DOMAIN-CONTAINING PROTEIN"/>
    <property type="match status" value="1"/>
</dbReference>
<dbReference type="Gene3D" id="1.10.490.160">
    <property type="match status" value="1"/>
</dbReference>
<feature type="domain" description="B30.2/SPRY" evidence="8">
    <location>
        <begin position="574"/>
        <end position="768"/>
    </location>
</feature>
<dbReference type="InterPro" id="IPR003032">
    <property type="entry name" value="Ryanodine_rcpt"/>
</dbReference>
<reference evidence="9 10" key="1">
    <citation type="submission" date="2020-03" db="EMBL/GenBank/DDBJ databases">
        <title>Dissostichus mawsoni Genome sequencing and assembly.</title>
        <authorList>
            <person name="Park H."/>
        </authorList>
    </citation>
    <scope>NUCLEOTIDE SEQUENCE [LARGE SCALE GENOMIC DNA]</scope>
    <source>
        <strain evidence="9">DM0001</strain>
        <tissue evidence="9">Muscle</tissue>
    </source>
</reference>
<dbReference type="Proteomes" id="UP000518266">
    <property type="component" value="Unassembled WGS sequence"/>
</dbReference>
<dbReference type="GO" id="GO:0046872">
    <property type="term" value="F:metal ion binding"/>
    <property type="evidence" value="ECO:0007669"/>
    <property type="project" value="UniProtKB-KW"/>
</dbReference>
<keyword evidence="5" id="KW-0106">Calcium</keyword>
<evidence type="ECO:0000256" key="7">
    <source>
        <dbReference type="SAM" id="MobiDB-lite"/>
    </source>
</evidence>
<comment type="caution">
    <text evidence="9">The sequence shown here is derived from an EMBL/GenBank/DDBJ whole genome shotgun (WGS) entry which is preliminary data.</text>
</comment>
<dbReference type="InterPro" id="IPR036300">
    <property type="entry name" value="MIR_dom_sf"/>
</dbReference>
<dbReference type="Gene3D" id="2.60.120.920">
    <property type="match status" value="2"/>
</dbReference>
<dbReference type="GO" id="GO:0042383">
    <property type="term" value="C:sarcolemma"/>
    <property type="evidence" value="ECO:0007669"/>
    <property type="project" value="TreeGrafter"/>
</dbReference>
<dbReference type="GO" id="GO:0014808">
    <property type="term" value="P:release of sequestered calcium ion into cytosol by sarcoplasmic reticulum"/>
    <property type="evidence" value="ECO:0007669"/>
    <property type="project" value="TreeGrafter"/>
</dbReference>
<comment type="subcellular location">
    <subcellularLocation>
        <location evidence="1">Sarcoplasmic reticulum membrane</location>
        <topology evidence="1">Multi-pass membrane protein</topology>
    </subcellularLocation>
</comment>
<keyword evidence="2" id="KW-0813">Transport</keyword>
<dbReference type="CDD" id="cd12877">
    <property type="entry name" value="SPRY1_RyR"/>
    <property type="match status" value="1"/>
</dbReference>
<accession>A0A7J5XUU2</accession>
<dbReference type="InterPro" id="IPR015925">
    <property type="entry name" value="Ryanodine_IP3_receptor"/>
</dbReference>
<sequence>MSAFCFRISKEKIEVIKKRDVEGMGTPEIKYGESMCFVQHASTGLWLTYAAVDAKSARLGPLKRKAILHKEGHMDDALTVARSQTEEYQAARMIFSTTGLFNQFIKGLDALSGKNKSSSSGSLPMDTVVLSLQDLIFYFRPPEEELEHEDKQFKLRSLKNRQNLFQEEVTSLIRGNRANCALFCDNLDWLVSKLDRLEASSGILEVLYCVLIESPEVLNIIQENHIKSIISLLDKHGRNHKVLDVLCSLCVCNGVAVRSNQNLITENLLPGRDFLLQTNIINYVTSMRPNIFLGTCEGSTQYKKWYFEVMVDHVEPFLTAQPYHLRVGWALTEGYSPYPGGGEGWGGNGVGDDLYSYGFDGLNLWSGRVPRHVATPNEHLLAAEDVVSCCLDLSVPSISFRINGHPVQGMFENFNLDGLFFPVVSFSAGVKLRFLLGGRHGDFKFLPPPGYAPCYEAVLPRDRLRIEPIKEYKHDFDGIRNLLGPTQSLSHTAFTPGPVDTIQIVLPPHLERIREKLAENSHELWAVTRIEQGWTYGPSSGYKPAPLDLTYVKLTPNQNTLVERLAENGHNDIMNKRNPRLVPYNLLDEKTKKTNRDTVSAAVRTLIGYGYNIEPPDQESSGHGPATGDKVRVFRAEKSYAVTQGKWYFEFEAVTVGEMRVGWARPNVRADTELGADEFAYVFNGFKAQRWHVGNEPFGRQWLSGDVVGCMIDLTEMNIMFTLNGEMLISDSGSEMAFKDIEIGEGFIPVCSLGLSQVGRINLGQNVSRVDGTVESAPCIKVTHKTHGSQNANTDLLFFRLSMPVEFHETFKVPAGTTLLTRALTIPEDDVLEVDPDSDFEILKKSASRKEQEEEKESSVPKETPAIKNGENEKDSSTEKSKKKGFVQINVE</sequence>
<proteinExistence type="predicted"/>
<dbReference type="InterPro" id="IPR013320">
    <property type="entry name" value="ConA-like_dom_sf"/>
</dbReference>
<dbReference type="GO" id="GO:0005524">
    <property type="term" value="F:ATP binding"/>
    <property type="evidence" value="ECO:0007669"/>
    <property type="project" value="UniProtKB-KW"/>
</dbReference>
<dbReference type="EMBL" id="JAAKFY010000020">
    <property type="protein sequence ID" value="KAF3840904.1"/>
    <property type="molecule type" value="Genomic_DNA"/>
</dbReference>
<dbReference type="InterPro" id="IPR003877">
    <property type="entry name" value="SPRY_dom"/>
</dbReference>
<name>A0A7J5XUU2_DISMA</name>
<dbReference type="Gene3D" id="1.25.10.30">
    <property type="entry name" value="IP3 receptor type 1 binding core, RIH domain"/>
    <property type="match status" value="1"/>
</dbReference>
<dbReference type="Gene3D" id="6.20.350.10">
    <property type="match status" value="1"/>
</dbReference>
<dbReference type="GO" id="GO:0006941">
    <property type="term" value="P:striated muscle contraction"/>
    <property type="evidence" value="ECO:0007669"/>
    <property type="project" value="TreeGrafter"/>
</dbReference>
<dbReference type="PANTHER" id="PTHR46399:SF6">
    <property type="entry name" value="RYANODINE RECEPTOR 1 ISOFORM X1"/>
    <property type="match status" value="1"/>
</dbReference>
<dbReference type="PROSITE" id="PS50188">
    <property type="entry name" value="B302_SPRY"/>
    <property type="match status" value="2"/>
</dbReference>
<feature type="compositionally biased region" description="Basic and acidic residues" evidence="7">
    <location>
        <begin position="844"/>
        <end position="860"/>
    </location>
</feature>
<dbReference type="OrthoDB" id="258495at2759"/>
<dbReference type="GO" id="GO:0033017">
    <property type="term" value="C:sarcoplasmic reticulum membrane"/>
    <property type="evidence" value="ECO:0007669"/>
    <property type="project" value="UniProtKB-SubCell"/>
</dbReference>
<dbReference type="CDD" id="cd12878">
    <property type="entry name" value="SPRY2_RyR"/>
    <property type="match status" value="1"/>
</dbReference>
<evidence type="ECO:0000256" key="2">
    <source>
        <dbReference type="ARBA" id="ARBA00022568"/>
    </source>
</evidence>
<evidence type="ECO:0000256" key="4">
    <source>
        <dbReference type="ARBA" id="ARBA00022737"/>
    </source>
</evidence>
<dbReference type="SUPFAM" id="SSF82109">
    <property type="entry name" value="MIR domain"/>
    <property type="match status" value="1"/>
</dbReference>
<dbReference type="InterPro" id="IPR013333">
    <property type="entry name" value="Ryan_recept"/>
</dbReference>
<evidence type="ECO:0000256" key="5">
    <source>
        <dbReference type="ARBA" id="ARBA00022837"/>
    </source>
</evidence>
<dbReference type="InterPro" id="IPR016093">
    <property type="entry name" value="MIR_motif"/>
</dbReference>
<keyword evidence="4" id="KW-0677">Repeat</keyword>
<dbReference type="InterPro" id="IPR043136">
    <property type="entry name" value="B30.2/SPRY_sf"/>
</dbReference>
<keyword evidence="10" id="KW-1185">Reference proteome</keyword>
<gene>
    <name evidence="9" type="ORF">F7725_006766</name>
</gene>
<dbReference type="FunFam" id="2.60.120.920:FF:000002">
    <property type="entry name" value="ryanodine receptor isoform X2"/>
    <property type="match status" value="1"/>
</dbReference>
<dbReference type="SUPFAM" id="SSF49899">
    <property type="entry name" value="Concanavalin A-like lectins/glucanases"/>
    <property type="match status" value="2"/>
</dbReference>
<dbReference type="Pfam" id="PF00622">
    <property type="entry name" value="SPRY"/>
    <property type="match status" value="2"/>
</dbReference>
<dbReference type="AlphaFoldDB" id="A0A7J5XUU2"/>
<dbReference type="Gene3D" id="2.80.10.50">
    <property type="match status" value="1"/>
</dbReference>
<dbReference type="InterPro" id="IPR000699">
    <property type="entry name" value="RIH_dom"/>
</dbReference>
<protein>
    <recommendedName>
        <fullName evidence="8">B30.2/SPRY domain-containing protein</fullName>
    </recommendedName>
</protein>
<evidence type="ECO:0000313" key="9">
    <source>
        <dbReference type="EMBL" id="KAF3840904.1"/>
    </source>
</evidence>
<evidence type="ECO:0000313" key="10">
    <source>
        <dbReference type="Proteomes" id="UP000518266"/>
    </source>
</evidence>
<dbReference type="Pfam" id="PF01365">
    <property type="entry name" value="RYDR_ITPR"/>
    <property type="match status" value="2"/>
</dbReference>
<dbReference type="Pfam" id="PF02026">
    <property type="entry name" value="RyR"/>
    <property type="match status" value="2"/>
</dbReference>
<organism evidence="9 10">
    <name type="scientific">Dissostichus mawsoni</name>
    <name type="common">Antarctic cod</name>
    <dbReference type="NCBI Taxonomy" id="36200"/>
    <lineage>
        <taxon>Eukaryota</taxon>
        <taxon>Metazoa</taxon>
        <taxon>Chordata</taxon>
        <taxon>Craniata</taxon>
        <taxon>Vertebrata</taxon>
        <taxon>Euteleostomi</taxon>
        <taxon>Actinopterygii</taxon>
        <taxon>Neopterygii</taxon>
        <taxon>Teleostei</taxon>
        <taxon>Neoteleostei</taxon>
        <taxon>Acanthomorphata</taxon>
        <taxon>Eupercaria</taxon>
        <taxon>Perciformes</taxon>
        <taxon>Notothenioidei</taxon>
        <taxon>Nototheniidae</taxon>
        <taxon>Dissostichus</taxon>
    </lineage>
</organism>
<dbReference type="GO" id="GO:0030018">
    <property type="term" value="C:Z disc"/>
    <property type="evidence" value="ECO:0007669"/>
    <property type="project" value="TreeGrafter"/>
</dbReference>
<dbReference type="InterPro" id="IPR035764">
    <property type="entry name" value="SPRY2_RyR"/>
</dbReference>